<dbReference type="AlphaFoldDB" id="A0A0H5QUB8"/>
<organism evidence="1 2">
    <name type="scientific">Neisseria meningitidis serogroup B</name>
    <dbReference type="NCBI Taxonomy" id="491"/>
    <lineage>
        <taxon>Bacteria</taxon>
        <taxon>Pseudomonadati</taxon>
        <taxon>Pseudomonadota</taxon>
        <taxon>Betaproteobacteria</taxon>
        <taxon>Neisseriales</taxon>
        <taxon>Neisseriaceae</taxon>
        <taxon>Neisseria</taxon>
    </lineage>
</organism>
<accession>A0A0H5QUB8</accession>
<evidence type="ECO:0000313" key="1">
    <source>
        <dbReference type="EMBL" id="CRY99263.1"/>
    </source>
</evidence>
<evidence type="ECO:0000313" key="2">
    <source>
        <dbReference type="Proteomes" id="UP000182715"/>
    </source>
</evidence>
<reference evidence="1 2" key="1">
    <citation type="submission" date="2014-11" db="EMBL/GenBank/DDBJ databases">
        <authorList>
            <person name="Diene M.Seydina."/>
        </authorList>
    </citation>
    <scope>NUCLEOTIDE SEQUENCE [LARGE SCALE GENOMIC DNA]</scope>
    <source>
        <strain evidence="1 2">Neisseria meningitidis CHUV</strain>
    </source>
</reference>
<sequence>VYEILPDVKAESAAGVFCTGLSWKWENGCSVQVCPNEWRVLFLSICFFLFEIKFLK</sequence>
<name>A0A0H5QUB8_NEIMI</name>
<protein>
    <submittedName>
        <fullName evidence="1">Uncharacterized protein</fullName>
    </submittedName>
</protein>
<proteinExistence type="predicted"/>
<dbReference type="EMBL" id="CVTF01000060">
    <property type="protein sequence ID" value="CRY99263.1"/>
    <property type="molecule type" value="Genomic_DNA"/>
</dbReference>
<dbReference type="Proteomes" id="UP000182715">
    <property type="component" value="Unassembled WGS sequence"/>
</dbReference>
<feature type="non-terminal residue" evidence="1">
    <location>
        <position position="1"/>
    </location>
</feature>